<dbReference type="Proteomes" id="UP000006380">
    <property type="component" value="Chromosome"/>
</dbReference>
<evidence type="ECO:0000256" key="1">
    <source>
        <dbReference type="ARBA" id="ARBA00022574"/>
    </source>
</evidence>
<name>A7GZP0_CAMC5</name>
<dbReference type="InterPro" id="IPR024977">
    <property type="entry name" value="Apc4-like_WD40_dom"/>
</dbReference>
<dbReference type="InterPro" id="IPR001680">
    <property type="entry name" value="WD40_rpt"/>
</dbReference>
<evidence type="ECO:0000256" key="2">
    <source>
        <dbReference type="ARBA" id="ARBA00022737"/>
    </source>
</evidence>
<dbReference type="AlphaFoldDB" id="A7GZP0"/>
<sequence>MRAIFLILWLLNFAFAQVISEPFKVVSASANVLGTTLIGDKLYITTDGGTVEIYSINDGNFSQIIKFDDIKSYISDHERPKILSVDEMNGKILMLSEADFGARTLYLKDDGGLKSYKLKNQAVKKALFLDENIVVLGSISNEIYFMRLNDGEIFESFKISTAMLSDMELSEDRSTLAIGCESGKVYFYDVAAKKMKQTLDIHTDNIYDISYKNGALITGGTDRIVGVFSGGTLKKIDAGFLVYGVGLSKDGKIGAYMSDEMSDVSLIDMATLKNLAMLKTGQSTINSIVFIGDDEIVTSAYEKNLLFWRIK</sequence>
<keyword evidence="2" id="KW-0677">Repeat</keyword>
<dbReference type="PANTHER" id="PTHR22847:SF637">
    <property type="entry name" value="WD REPEAT DOMAIN 5B"/>
    <property type="match status" value="1"/>
</dbReference>
<accession>A7GZP0</accession>
<dbReference type="PANTHER" id="PTHR22847">
    <property type="entry name" value="WD40 REPEAT PROTEIN"/>
    <property type="match status" value="1"/>
</dbReference>
<dbReference type="InterPro" id="IPR015943">
    <property type="entry name" value="WD40/YVTN_repeat-like_dom_sf"/>
</dbReference>
<protein>
    <submittedName>
        <fullName evidence="4">Nitrate reductase accessory protein</fullName>
    </submittedName>
</protein>
<gene>
    <name evidence="4" type="primary">napL</name>
    <name evidence="4" type="ORF">CCV52592_1933</name>
</gene>
<dbReference type="HOGENOM" id="CLU_076338_1_0_7"/>
<reference evidence="4" key="1">
    <citation type="submission" date="2016-07" db="EMBL/GenBank/DDBJ databases">
        <title>Comparative genomics of the Campylobacter concisus group.</title>
        <authorList>
            <person name="Miller W.G."/>
            <person name="Yee E."/>
            <person name="Chapman M.H."/>
            <person name="Huynh S."/>
            <person name="Bono J.L."/>
            <person name="On S.L.W."/>
            <person name="StLeger J."/>
            <person name="Foster G."/>
            <person name="Parker C.T."/>
        </authorList>
    </citation>
    <scope>NUCLEOTIDE SEQUENCE</scope>
    <source>
        <strain evidence="4">525.92</strain>
    </source>
</reference>
<dbReference type="KEGG" id="ccv:CCV52592_1933"/>
<organism evidence="4 5">
    <name type="scientific">Campylobacter curvus (strain 525.92)</name>
    <dbReference type="NCBI Taxonomy" id="360105"/>
    <lineage>
        <taxon>Bacteria</taxon>
        <taxon>Pseudomonadati</taxon>
        <taxon>Campylobacterota</taxon>
        <taxon>Epsilonproteobacteria</taxon>
        <taxon>Campylobacterales</taxon>
        <taxon>Campylobacteraceae</taxon>
        <taxon>Campylobacter</taxon>
    </lineage>
</organism>
<evidence type="ECO:0000259" key="3">
    <source>
        <dbReference type="Pfam" id="PF12894"/>
    </source>
</evidence>
<evidence type="ECO:0000313" key="4">
    <source>
        <dbReference type="EMBL" id="EAT99728.1"/>
    </source>
</evidence>
<dbReference type="SMART" id="SM00320">
    <property type="entry name" value="WD40"/>
    <property type="match status" value="3"/>
</dbReference>
<feature type="domain" description="Anaphase-promoting complex subunit 4-like WD40" evidence="3">
    <location>
        <begin position="132"/>
        <end position="211"/>
    </location>
</feature>
<dbReference type="STRING" id="360105.CCV52592_1933"/>
<dbReference type="SUPFAM" id="SSF50978">
    <property type="entry name" value="WD40 repeat-like"/>
    <property type="match status" value="1"/>
</dbReference>
<dbReference type="Pfam" id="PF12894">
    <property type="entry name" value="ANAPC4_WD40"/>
    <property type="match status" value="1"/>
</dbReference>
<keyword evidence="1" id="KW-0853">WD repeat</keyword>
<evidence type="ECO:0000313" key="5">
    <source>
        <dbReference type="Proteomes" id="UP000006380"/>
    </source>
</evidence>
<keyword evidence="5" id="KW-1185">Reference proteome</keyword>
<dbReference type="RefSeq" id="WP_011992547.1">
    <property type="nucleotide sequence ID" value="NC_009715.2"/>
</dbReference>
<dbReference type="InterPro" id="IPR036322">
    <property type="entry name" value="WD40_repeat_dom_sf"/>
</dbReference>
<dbReference type="OrthoDB" id="11703at2"/>
<dbReference type="Gene3D" id="2.130.10.10">
    <property type="entry name" value="YVTN repeat-like/Quinoprotein amine dehydrogenase"/>
    <property type="match status" value="1"/>
</dbReference>
<dbReference type="EMBL" id="CP000767">
    <property type="protein sequence ID" value="EAT99728.1"/>
    <property type="molecule type" value="Genomic_DNA"/>
</dbReference>
<proteinExistence type="predicted"/>